<organism evidence="1 2">
    <name type="scientific">Novosphingobium umbonatum</name>
    <dbReference type="NCBI Taxonomy" id="1908524"/>
    <lineage>
        <taxon>Bacteria</taxon>
        <taxon>Pseudomonadati</taxon>
        <taxon>Pseudomonadota</taxon>
        <taxon>Alphaproteobacteria</taxon>
        <taxon>Sphingomonadales</taxon>
        <taxon>Sphingomonadaceae</taxon>
        <taxon>Novosphingobium</taxon>
    </lineage>
</organism>
<comment type="caution">
    <text evidence="1">The sequence shown here is derived from an EMBL/GenBank/DDBJ whole genome shotgun (WGS) entry which is preliminary data.</text>
</comment>
<gene>
    <name evidence="1" type="ORF">EOE18_06035</name>
</gene>
<reference evidence="1 2" key="1">
    <citation type="submission" date="2019-01" db="EMBL/GenBank/DDBJ databases">
        <authorList>
            <person name="Chen W.-M."/>
        </authorList>
    </citation>
    <scope>NUCLEOTIDE SEQUENCE [LARGE SCALE GENOMIC DNA]</scope>
    <source>
        <strain evidence="1 2">FSY-9</strain>
    </source>
</reference>
<dbReference type="Proteomes" id="UP000282837">
    <property type="component" value="Unassembled WGS sequence"/>
</dbReference>
<accession>A0A437N8Z0</accession>
<proteinExistence type="predicted"/>
<dbReference type="EMBL" id="SACO01000003">
    <property type="protein sequence ID" value="RVU06378.1"/>
    <property type="molecule type" value="Genomic_DNA"/>
</dbReference>
<sequence length="95" mass="10044">MLPALVLVLTLSGCGESIARGRIERALTGAGMPVPVASCMAGRMVDQLTMAQLRKLEALKGVNRSPLEIAAALQKIDDPQVMQVTLTAAGVCWLR</sequence>
<evidence type="ECO:0000313" key="2">
    <source>
        <dbReference type="Proteomes" id="UP000282837"/>
    </source>
</evidence>
<evidence type="ECO:0000313" key="1">
    <source>
        <dbReference type="EMBL" id="RVU06378.1"/>
    </source>
</evidence>
<keyword evidence="2" id="KW-1185">Reference proteome</keyword>
<name>A0A437N8Z0_9SPHN</name>
<dbReference type="AlphaFoldDB" id="A0A437N8Z0"/>
<protein>
    <submittedName>
        <fullName evidence="1">Uncharacterized protein</fullName>
    </submittedName>
</protein>